<evidence type="ECO:0000313" key="1">
    <source>
        <dbReference type="EMBL" id="PDT03252.1"/>
    </source>
</evidence>
<evidence type="ECO:0000313" key="2">
    <source>
        <dbReference type="Proteomes" id="UP000220768"/>
    </source>
</evidence>
<organism evidence="1 2">
    <name type="scientific">Rhizobium chutanense</name>
    <dbReference type="NCBI Taxonomy" id="2035448"/>
    <lineage>
        <taxon>Bacteria</taxon>
        <taxon>Pseudomonadati</taxon>
        <taxon>Pseudomonadota</taxon>
        <taxon>Alphaproteobacteria</taxon>
        <taxon>Hyphomicrobiales</taxon>
        <taxon>Rhizobiaceae</taxon>
        <taxon>Rhizobium/Agrobacterium group</taxon>
        <taxon>Rhizobium</taxon>
    </lineage>
</organism>
<gene>
    <name evidence="1" type="ORF">CO666_16935</name>
</gene>
<dbReference type="RefSeq" id="WP_097613235.1">
    <property type="nucleotide sequence ID" value="NZ_NWSV01000009.1"/>
</dbReference>
<keyword evidence="2" id="KW-1185">Reference proteome</keyword>
<protein>
    <submittedName>
        <fullName evidence="1">Uncharacterized protein</fullName>
    </submittedName>
</protein>
<sequence length="76" mass="8308">MSNIITFPIGDTLPAPEPDESDLALAQEKMKDVRNQIQNVFATLIAFHDELAKRMITSASLSEPANTNIPEAQGQL</sequence>
<accession>A0A2A6JBA1</accession>
<dbReference type="AlphaFoldDB" id="A0A2A6JBA1"/>
<dbReference type="EMBL" id="NWSV01000009">
    <property type="protein sequence ID" value="PDT03252.1"/>
    <property type="molecule type" value="Genomic_DNA"/>
</dbReference>
<name>A0A2A6JBA1_9HYPH</name>
<dbReference type="Proteomes" id="UP000220768">
    <property type="component" value="Unassembled WGS sequence"/>
</dbReference>
<reference evidence="1 2" key="1">
    <citation type="submission" date="2017-09" db="EMBL/GenBank/DDBJ databases">
        <title>Comparative genomics of rhizobia isolated from Phaseolus vulgaris in China.</title>
        <authorList>
            <person name="Tong W."/>
        </authorList>
    </citation>
    <scope>NUCLEOTIDE SEQUENCE [LARGE SCALE GENOMIC DNA]</scope>
    <source>
        <strain evidence="1 2">C5</strain>
    </source>
</reference>
<comment type="caution">
    <text evidence="1">The sequence shown here is derived from an EMBL/GenBank/DDBJ whole genome shotgun (WGS) entry which is preliminary data.</text>
</comment>
<proteinExistence type="predicted"/>